<dbReference type="InterPro" id="IPR015917">
    <property type="entry name" value="Pept_C14A"/>
</dbReference>
<dbReference type="PRINTS" id="PR00376">
    <property type="entry name" value="IL1BCENZYME"/>
</dbReference>
<evidence type="ECO:0000256" key="1">
    <source>
        <dbReference type="ARBA" id="ARBA00010134"/>
    </source>
</evidence>
<sequence>GGEELGSSQTTPAARYDLSGTRAALLLSVIHGRPGAQHDVEALGTLCQALSFKTTLRTDPTAQAFQEELAQFRECLDAHRTPVSCALVALMAHGGPQGQLLGADGREVWPEALVQELSRCRALCGCPKIFLLQACRGGEWGPTPHLPPPVLASHTQPSATQDLLSTFFRKPERCVAYRDETGSDFIQTLVEVFRADPGREVLELLTEVCRGRGRALGRGVLGPDCPERRKASLEIRSSLRRRLCLQA</sequence>
<dbReference type="SMART" id="SM00115">
    <property type="entry name" value="CASc"/>
    <property type="match status" value="1"/>
</dbReference>
<dbReference type="GO" id="GO:0004197">
    <property type="term" value="F:cysteine-type endopeptidase activity"/>
    <property type="evidence" value="ECO:0007669"/>
    <property type="project" value="InterPro"/>
</dbReference>
<dbReference type="InterPro" id="IPR029030">
    <property type="entry name" value="Caspase-like_dom_sf"/>
</dbReference>
<accession>A0A667I4K5</accession>
<dbReference type="GO" id="GO:0006508">
    <property type="term" value="P:proteolysis"/>
    <property type="evidence" value="ECO:0007669"/>
    <property type="project" value="InterPro"/>
</dbReference>
<organism evidence="3 4">
    <name type="scientific">Lynx canadensis</name>
    <name type="common">Canada lynx</name>
    <name type="synonym">Felis canadensis</name>
    <dbReference type="NCBI Taxonomy" id="61383"/>
    <lineage>
        <taxon>Eukaryota</taxon>
        <taxon>Metazoa</taxon>
        <taxon>Chordata</taxon>
        <taxon>Craniata</taxon>
        <taxon>Vertebrata</taxon>
        <taxon>Euteleostomi</taxon>
        <taxon>Mammalia</taxon>
        <taxon>Eutheria</taxon>
        <taxon>Laurasiatheria</taxon>
        <taxon>Carnivora</taxon>
        <taxon>Feliformia</taxon>
        <taxon>Felidae</taxon>
        <taxon>Felinae</taxon>
        <taxon>Lynx</taxon>
    </lineage>
</organism>
<dbReference type="InterPro" id="IPR052039">
    <property type="entry name" value="Caspase-related_regulators"/>
</dbReference>
<evidence type="ECO:0000313" key="3">
    <source>
        <dbReference type="Ensembl" id="ENSLCNP00005034173.1"/>
    </source>
</evidence>
<dbReference type="Proteomes" id="UP000472241">
    <property type="component" value="Unplaced"/>
</dbReference>
<dbReference type="PROSITE" id="PS50208">
    <property type="entry name" value="CASPASE_P20"/>
    <property type="match status" value="1"/>
</dbReference>
<evidence type="ECO:0000313" key="4">
    <source>
        <dbReference type="Proteomes" id="UP000472241"/>
    </source>
</evidence>
<dbReference type="SUPFAM" id="SSF52129">
    <property type="entry name" value="Caspase-like"/>
    <property type="match status" value="1"/>
</dbReference>
<reference evidence="3" key="1">
    <citation type="submission" date="2025-08" db="UniProtKB">
        <authorList>
            <consortium name="Ensembl"/>
        </authorList>
    </citation>
    <scope>IDENTIFICATION</scope>
</reference>
<reference evidence="3" key="2">
    <citation type="submission" date="2025-09" db="UniProtKB">
        <authorList>
            <consortium name="Ensembl"/>
        </authorList>
    </citation>
    <scope>IDENTIFICATION</scope>
</reference>
<dbReference type="PANTHER" id="PTHR22576:SF41">
    <property type="entry name" value="CASPASE 14, APOPTOSIS-RELATED CYSTEINE PEPTIDASE"/>
    <property type="match status" value="1"/>
</dbReference>
<dbReference type="Ensembl" id="ENSLCNT00005038135.1">
    <property type="protein sequence ID" value="ENSLCNP00005034173.1"/>
    <property type="gene ID" value="ENSLCNG00005022191.1"/>
</dbReference>
<dbReference type="PANTHER" id="PTHR22576">
    <property type="entry name" value="MUCOSA ASSOCIATED LYMPHOID TISSUE LYMPHOMA TRANSLOCATION PROTEIN 1/PARACASPASE"/>
    <property type="match status" value="1"/>
</dbReference>
<dbReference type="Gene3D" id="3.40.50.1460">
    <property type="match status" value="1"/>
</dbReference>
<dbReference type="InterPro" id="IPR011600">
    <property type="entry name" value="Pept_C14_caspase"/>
</dbReference>
<protein>
    <recommendedName>
        <fullName evidence="2">Caspase family p20 domain-containing protein</fullName>
    </recommendedName>
</protein>
<dbReference type="AlphaFoldDB" id="A0A667I4K5"/>
<comment type="similarity">
    <text evidence="1">Belongs to the peptidase C14A family.</text>
</comment>
<dbReference type="Pfam" id="PF00656">
    <property type="entry name" value="Peptidase_C14"/>
    <property type="match status" value="1"/>
</dbReference>
<dbReference type="InterPro" id="IPR001309">
    <property type="entry name" value="Pept_C14_p20"/>
</dbReference>
<keyword evidence="4" id="KW-1185">Reference proteome</keyword>
<name>A0A667I4K5_LYNCA</name>
<evidence type="ECO:0000259" key="2">
    <source>
        <dbReference type="PROSITE" id="PS50208"/>
    </source>
</evidence>
<proteinExistence type="inferred from homology"/>
<feature type="domain" description="Caspase family p20" evidence="2">
    <location>
        <begin position="33"/>
        <end position="139"/>
    </location>
</feature>